<evidence type="ECO:0000256" key="5">
    <source>
        <dbReference type="SAM" id="MobiDB-lite"/>
    </source>
</evidence>
<evidence type="ECO:0000259" key="6">
    <source>
        <dbReference type="PROSITE" id="PS50126"/>
    </source>
</evidence>
<dbReference type="NCBIfam" id="TIGR00448">
    <property type="entry name" value="rpoE"/>
    <property type="match status" value="1"/>
</dbReference>
<keyword evidence="4 7" id="KW-0808">Transferase</keyword>
<reference evidence="7" key="1">
    <citation type="submission" date="2021-03" db="EMBL/GenBank/DDBJ databases">
        <authorList>
            <person name="Jaffe A."/>
        </authorList>
    </citation>
    <scope>NUCLEOTIDE SEQUENCE</scope>
    <source>
        <strain evidence="7">RIFCSPLOWO2_01_FULL_AR10_48_17</strain>
    </source>
</reference>
<dbReference type="SUPFAM" id="SSF50249">
    <property type="entry name" value="Nucleic acid-binding proteins"/>
    <property type="match status" value="1"/>
</dbReference>
<dbReference type="GO" id="GO:0000428">
    <property type="term" value="C:DNA-directed RNA polymerase complex"/>
    <property type="evidence" value="ECO:0007669"/>
    <property type="project" value="UniProtKB-KW"/>
</dbReference>
<evidence type="ECO:0000256" key="3">
    <source>
        <dbReference type="ARBA" id="ARBA00023163"/>
    </source>
</evidence>
<dbReference type="NCBIfam" id="NF006333">
    <property type="entry name" value="PRK08563.1"/>
    <property type="match status" value="1"/>
</dbReference>
<dbReference type="EC" id="2.7.7.6" evidence="4"/>
<feature type="domain" description="S1 motif" evidence="6">
    <location>
        <begin position="82"/>
        <end position="165"/>
    </location>
</feature>
<dbReference type="InterPro" id="IPR005576">
    <property type="entry name" value="Rpb7-like_N"/>
</dbReference>
<feature type="region of interest" description="Disordered" evidence="5">
    <location>
        <begin position="181"/>
        <end position="206"/>
    </location>
</feature>
<gene>
    <name evidence="4" type="primary">rpo7</name>
    <name evidence="4" type="synonym">rpoE</name>
    <name evidence="7" type="ORF">J4215_06085</name>
</gene>
<dbReference type="EMBL" id="JAGVWC010000012">
    <property type="protein sequence ID" value="MBS3062125.1"/>
    <property type="molecule type" value="Genomic_DNA"/>
</dbReference>
<keyword evidence="4" id="KW-0963">Cytoplasm</keyword>
<evidence type="ECO:0000256" key="4">
    <source>
        <dbReference type="HAMAP-Rule" id="MF_00865"/>
    </source>
</evidence>
<comment type="domain">
    <text evidence="4">Forms 2 domains with an elongated structure; Rpo4 packs into the hinge region between the 2 domains.</text>
</comment>
<dbReference type="CDD" id="cd04460">
    <property type="entry name" value="S1_RpoE"/>
    <property type="match status" value="1"/>
</dbReference>
<dbReference type="SUPFAM" id="SSF88798">
    <property type="entry name" value="N-terminal, heterodimerisation domain of RBP7 (RpoE)"/>
    <property type="match status" value="1"/>
</dbReference>
<evidence type="ECO:0000256" key="1">
    <source>
        <dbReference type="ARBA" id="ARBA00009307"/>
    </source>
</evidence>
<dbReference type="InterPro" id="IPR004519">
    <property type="entry name" value="RNAP_E/RPC8"/>
</dbReference>
<dbReference type="Gene3D" id="3.30.1490.120">
    <property type="entry name" value="RNA polymerase Rpb7-like, N-terminal domain"/>
    <property type="match status" value="1"/>
</dbReference>
<dbReference type="GO" id="GO:0003899">
    <property type="term" value="F:DNA-directed RNA polymerase activity"/>
    <property type="evidence" value="ECO:0007669"/>
    <property type="project" value="UniProtKB-UniRule"/>
</dbReference>
<comment type="function">
    <text evidence="4">DNA-dependent RNA polymerase (RNAP) catalyzes the transcription of DNA into RNA using the four ribonucleoside triphosphates as substrates.</text>
</comment>
<evidence type="ECO:0000313" key="7">
    <source>
        <dbReference type="EMBL" id="MBS3062125.1"/>
    </source>
</evidence>
<dbReference type="Gene3D" id="2.40.50.140">
    <property type="entry name" value="Nucleic acid-binding proteins"/>
    <property type="match status" value="1"/>
</dbReference>
<evidence type="ECO:0000256" key="2">
    <source>
        <dbReference type="ARBA" id="ARBA00022478"/>
    </source>
</evidence>
<keyword evidence="2 4" id="KW-0240">DNA-directed RNA polymerase</keyword>
<dbReference type="InterPro" id="IPR046399">
    <property type="entry name" value="RNApol_Rpo7"/>
</dbReference>
<dbReference type="PANTHER" id="PTHR12709:SF4">
    <property type="entry name" value="DNA-DIRECTED RNA POLYMERASE II SUBUNIT RPB7"/>
    <property type="match status" value="1"/>
</dbReference>
<dbReference type="Pfam" id="PF00575">
    <property type="entry name" value="S1"/>
    <property type="match status" value="1"/>
</dbReference>
<keyword evidence="4 7" id="KW-0548">Nucleotidyltransferase</keyword>
<dbReference type="InterPro" id="IPR012340">
    <property type="entry name" value="NA-bd_OB-fold"/>
</dbReference>
<keyword evidence="3 4" id="KW-0804">Transcription</keyword>
<comment type="catalytic activity">
    <reaction evidence="4">
        <text>RNA(n) + a ribonucleoside 5'-triphosphate = RNA(n+1) + diphosphate</text>
        <dbReference type="Rhea" id="RHEA:21248"/>
        <dbReference type="Rhea" id="RHEA-COMP:14527"/>
        <dbReference type="Rhea" id="RHEA-COMP:17342"/>
        <dbReference type="ChEBI" id="CHEBI:33019"/>
        <dbReference type="ChEBI" id="CHEBI:61557"/>
        <dbReference type="ChEBI" id="CHEBI:140395"/>
        <dbReference type="EC" id="2.7.7.6"/>
    </reaction>
</comment>
<proteinExistence type="inferred from homology"/>
<sequence>MYNVYTIRDVIRVPPKDFGMDLKEAVLKIAQQEYEGIVDEELGIVVAVKDVVSVGDGKVIPGDGAAYYLSELEMVAFKPELQEVVAGKVTEITEFGAFVKIGPIEGLVHVSQIMDDYINYDQKNGWFEGRDSGKKLIVDDSVLTRIITSSLKSTVQNSKIGMTMRQIGLGKEDWVDIDEKQKDKKKVVRDAKSKEPKSQKPERQRK</sequence>
<reference evidence="7" key="2">
    <citation type="submission" date="2021-05" db="EMBL/GenBank/DDBJ databases">
        <title>Protein family content uncovers lineage relationships and bacterial pathway maintenance mechanisms in DPANN archaea.</title>
        <authorList>
            <person name="Castelle C.J."/>
            <person name="Meheust R."/>
            <person name="Jaffe A.L."/>
            <person name="Seitz K."/>
            <person name="Gong X."/>
            <person name="Baker B.J."/>
            <person name="Banfield J.F."/>
        </authorList>
    </citation>
    <scope>NUCLEOTIDE SEQUENCE</scope>
    <source>
        <strain evidence="7">RIFCSPLOWO2_01_FULL_AR10_48_17</strain>
    </source>
</reference>
<comment type="caution">
    <text evidence="7">The sequence shown here is derived from an EMBL/GenBank/DDBJ whole genome shotgun (WGS) entry which is preliminary data.</text>
</comment>
<dbReference type="SMART" id="SM00316">
    <property type="entry name" value="S1"/>
    <property type="match status" value="1"/>
</dbReference>
<protein>
    <recommendedName>
        <fullName evidence="4">DNA-directed RNA polymerase subunit Rpo7</fullName>
        <ecNumber evidence="4">2.7.7.6</ecNumber>
    </recommendedName>
    <alternativeName>
        <fullName evidence="4">DNA-directed RNA polymerase subunit E</fullName>
    </alternativeName>
</protein>
<dbReference type="PANTHER" id="PTHR12709">
    <property type="entry name" value="DNA-DIRECTED RNA POLYMERASE II, III"/>
    <property type="match status" value="1"/>
</dbReference>
<dbReference type="AlphaFoldDB" id="A0A8T4LFT4"/>
<dbReference type="InterPro" id="IPR003029">
    <property type="entry name" value="S1_domain"/>
</dbReference>
<evidence type="ECO:0000313" key="8">
    <source>
        <dbReference type="Proteomes" id="UP000675968"/>
    </source>
</evidence>
<dbReference type="InterPro" id="IPR036898">
    <property type="entry name" value="RNA_pol_Rpb7-like_N_sf"/>
</dbReference>
<name>A0A8T4LFT4_9ARCH</name>
<comment type="subcellular location">
    <subcellularLocation>
        <location evidence="4">Cytoplasm</location>
    </subcellularLocation>
</comment>
<accession>A0A8T4LFT4</accession>
<dbReference type="Proteomes" id="UP000675968">
    <property type="component" value="Unassembled WGS sequence"/>
</dbReference>
<dbReference type="PROSITE" id="PS50126">
    <property type="entry name" value="S1"/>
    <property type="match status" value="1"/>
</dbReference>
<dbReference type="GO" id="GO:0003677">
    <property type="term" value="F:DNA binding"/>
    <property type="evidence" value="ECO:0007669"/>
    <property type="project" value="InterPro"/>
</dbReference>
<dbReference type="InterPro" id="IPR045113">
    <property type="entry name" value="Rpb7-like"/>
</dbReference>
<dbReference type="GO" id="GO:0005737">
    <property type="term" value="C:cytoplasm"/>
    <property type="evidence" value="ECO:0007669"/>
    <property type="project" value="UniProtKB-SubCell"/>
</dbReference>
<comment type="subunit">
    <text evidence="4">Part of the RNA polymerase complex. Forms a stalk with Rpo4 that extends from the main structure.</text>
</comment>
<dbReference type="GO" id="GO:0006352">
    <property type="term" value="P:DNA-templated transcription initiation"/>
    <property type="evidence" value="ECO:0007669"/>
    <property type="project" value="InterPro"/>
</dbReference>
<dbReference type="HAMAP" id="MF_00865">
    <property type="entry name" value="RNApol_arch_Rpo7"/>
    <property type="match status" value="1"/>
</dbReference>
<organism evidence="7 8">
    <name type="scientific">Candidatus Iainarchaeum sp</name>
    <dbReference type="NCBI Taxonomy" id="3101447"/>
    <lineage>
        <taxon>Archaea</taxon>
        <taxon>Candidatus Iainarchaeota</taxon>
        <taxon>Candidatus Iainarchaeia</taxon>
        <taxon>Candidatus Iainarchaeales</taxon>
        <taxon>Candidatus Iainarchaeaceae</taxon>
        <taxon>Candidatus Iainarchaeum</taxon>
    </lineage>
</organism>
<dbReference type="Pfam" id="PF03876">
    <property type="entry name" value="SHS2_Rpb7-N"/>
    <property type="match status" value="1"/>
</dbReference>
<comment type="similarity">
    <text evidence="1 4">Belongs to the eukaryotic RPB7/RPC8 RNA polymerase subunit family.</text>
</comment>